<feature type="region of interest" description="Disordered" evidence="1">
    <location>
        <begin position="1"/>
        <end position="36"/>
    </location>
</feature>
<accession>A0A8J8NL06</accession>
<keyword evidence="2" id="KW-0472">Membrane</keyword>
<organism evidence="3 4">
    <name type="scientific">Halteria grandinella</name>
    <dbReference type="NCBI Taxonomy" id="5974"/>
    <lineage>
        <taxon>Eukaryota</taxon>
        <taxon>Sar</taxon>
        <taxon>Alveolata</taxon>
        <taxon>Ciliophora</taxon>
        <taxon>Intramacronucleata</taxon>
        <taxon>Spirotrichea</taxon>
        <taxon>Stichotrichia</taxon>
        <taxon>Sporadotrichida</taxon>
        <taxon>Halteriidae</taxon>
        <taxon>Halteria</taxon>
    </lineage>
</organism>
<comment type="caution">
    <text evidence="3">The sequence shown here is derived from an EMBL/GenBank/DDBJ whole genome shotgun (WGS) entry which is preliminary data.</text>
</comment>
<name>A0A8J8NL06_HALGN</name>
<dbReference type="OrthoDB" id="10635902at2759"/>
<keyword evidence="2" id="KW-0812">Transmembrane</keyword>
<evidence type="ECO:0000313" key="4">
    <source>
        <dbReference type="Proteomes" id="UP000785679"/>
    </source>
</evidence>
<sequence length="109" mass="12615">MINIAKGEDKAQGPQKRHSFKLPEGKDPMGERGDQQQAWKPLAINLELQRLDNILYRGWVGFKFFCLHYMKDKFTCPMIIIWLCAIGCAVICWILPYKDVHPVKGLKLL</sequence>
<gene>
    <name evidence="3" type="ORF">FGO68_gene4602</name>
</gene>
<evidence type="ECO:0000256" key="1">
    <source>
        <dbReference type="SAM" id="MobiDB-lite"/>
    </source>
</evidence>
<evidence type="ECO:0000313" key="3">
    <source>
        <dbReference type="EMBL" id="TNV76344.1"/>
    </source>
</evidence>
<proteinExistence type="predicted"/>
<keyword evidence="4" id="KW-1185">Reference proteome</keyword>
<feature type="transmembrane region" description="Helical" evidence="2">
    <location>
        <begin position="79"/>
        <end position="97"/>
    </location>
</feature>
<dbReference type="Proteomes" id="UP000785679">
    <property type="component" value="Unassembled WGS sequence"/>
</dbReference>
<reference evidence="3" key="1">
    <citation type="submission" date="2019-06" db="EMBL/GenBank/DDBJ databases">
        <authorList>
            <person name="Zheng W."/>
        </authorList>
    </citation>
    <scope>NUCLEOTIDE SEQUENCE</scope>
    <source>
        <strain evidence="3">QDHG01</strain>
    </source>
</reference>
<feature type="compositionally biased region" description="Basic and acidic residues" evidence="1">
    <location>
        <begin position="1"/>
        <end position="11"/>
    </location>
</feature>
<dbReference type="EMBL" id="RRYP01013766">
    <property type="protein sequence ID" value="TNV76344.1"/>
    <property type="molecule type" value="Genomic_DNA"/>
</dbReference>
<dbReference type="AlphaFoldDB" id="A0A8J8NL06"/>
<evidence type="ECO:0000256" key="2">
    <source>
        <dbReference type="SAM" id="Phobius"/>
    </source>
</evidence>
<feature type="compositionally biased region" description="Basic and acidic residues" evidence="1">
    <location>
        <begin position="21"/>
        <end position="34"/>
    </location>
</feature>
<protein>
    <submittedName>
        <fullName evidence="3">Uncharacterized protein</fullName>
    </submittedName>
</protein>
<keyword evidence="2" id="KW-1133">Transmembrane helix</keyword>